<dbReference type="InterPro" id="IPR043519">
    <property type="entry name" value="NT_sf"/>
</dbReference>
<reference evidence="2 3" key="1">
    <citation type="submission" date="2014-05" db="EMBL/GenBank/DDBJ databases">
        <title>Draft Genome Sequence of Kitasatospora cheerisanensis KCTC 2395.</title>
        <authorList>
            <person name="Nam D.H."/>
        </authorList>
    </citation>
    <scope>NUCLEOTIDE SEQUENCE [LARGE SCALE GENOMIC DNA]</scope>
    <source>
        <strain evidence="2 3">KCTC 2395</strain>
    </source>
</reference>
<dbReference type="Pfam" id="PF01909">
    <property type="entry name" value="NTP_transf_2"/>
    <property type="match status" value="1"/>
</dbReference>
<organism evidence="2 3">
    <name type="scientific">Kitasatospora cheerisanensis KCTC 2395</name>
    <dbReference type="NCBI Taxonomy" id="1348663"/>
    <lineage>
        <taxon>Bacteria</taxon>
        <taxon>Bacillati</taxon>
        <taxon>Actinomycetota</taxon>
        <taxon>Actinomycetes</taxon>
        <taxon>Kitasatosporales</taxon>
        <taxon>Streptomycetaceae</taxon>
        <taxon>Kitasatospora</taxon>
    </lineage>
</organism>
<dbReference type="AlphaFoldDB" id="A0A066YU95"/>
<keyword evidence="3" id="KW-1185">Reference proteome</keyword>
<dbReference type="Proteomes" id="UP000027178">
    <property type="component" value="Unassembled WGS sequence"/>
</dbReference>
<dbReference type="SUPFAM" id="SSF81301">
    <property type="entry name" value="Nucleotidyltransferase"/>
    <property type="match status" value="1"/>
</dbReference>
<dbReference type="CDD" id="cd05403">
    <property type="entry name" value="NT_KNTase_like"/>
    <property type="match status" value="1"/>
</dbReference>
<evidence type="ECO:0000259" key="1">
    <source>
        <dbReference type="Pfam" id="PF01909"/>
    </source>
</evidence>
<dbReference type="EMBL" id="JNBY01000132">
    <property type="protein sequence ID" value="KDN81646.1"/>
    <property type="molecule type" value="Genomic_DNA"/>
</dbReference>
<evidence type="ECO:0000313" key="3">
    <source>
        <dbReference type="Proteomes" id="UP000027178"/>
    </source>
</evidence>
<comment type="caution">
    <text evidence="2">The sequence shown here is derived from an EMBL/GenBank/DDBJ whole genome shotgun (WGS) entry which is preliminary data.</text>
</comment>
<dbReference type="PATRIC" id="fig|1348663.4.peg.6395"/>
<dbReference type="GO" id="GO:0016779">
    <property type="term" value="F:nucleotidyltransferase activity"/>
    <property type="evidence" value="ECO:0007669"/>
    <property type="project" value="InterPro"/>
</dbReference>
<feature type="domain" description="Polymerase nucleotidyl transferase" evidence="1">
    <location>
        <begin position="63"/>
        <end position="104"/>
    </location>
</feature>
<sequence length="288" mass="30722">MPLPEPAGRPAAAQPAAAQPAAAVLPTAVLPTAAEQAADDPAQRALAAPLLTAFTDRLHAATPVIALWVHGSLALGDYRHGRSDLDLIAVLPAAPDAPLRAELAALHRQLIAEQPGGEKLHCSYLPQGGLADPAADHFTFAQGEPMDRPVTLVTRRELLDGGLRLAGAEPAGLLPPVGDPELHAHLRADLRTFWYPVTERPDPWQRDIWVDLGPITAARATVALRENRLITKREAIALLPALGAPTALVADLAARRYGTPAPLTAEQRDRRAEDARLFTRAAIERALR</sequence>
<protein>
    <recommendedName>
        <fullName evidence="1">Polymerase nucleotidyl transferase domain-containing protein</fullName>
    </recommendedName>
</protein>
<dbReference type="eggNOG" id="COG1708">
    <property type="taxonomic scope" value="Bacteria"/>
</dbReference>
<evidence type="ECO:0000313" key="2">
    <source>
        <dbReference type="EMBL" id="KDN81646.1"/>
    </source>
</evidence>
<dbReference type="InterPro" id="IPR002934">
    <property type="entry name" value="Polymerase_NTP_transf_dom"/>
</dbReference>
<name>A0A066YU95_9ACTN</name>
<dbReference type="RefSeq" id="WP_244305504.1">
    <property type="nucleotide sequence ID" value="NZ_KK853997.1"/>
</dbReference>
<proteinExistence type="predicted"/>
<dbReference type="HOGENOM" id="CLU_072802_0_0_11"/>
<gene>
    <name evidence="2" type="ORF">KCH_66080</name>
</gene>
<accession>A0A066YU95</accession>